<organism evidence="2 3">
    <name type="scientific">Lacticaseibacillus zeae DSM 20178 = KCTC 3804</name>
    <dbReference type="NCBI Taxonomy" id="1423816"/>
    <lineage>
        <taxon>Bacteria</taxon>
        <taxon>Bacillati</taxon>
        <taxon>Bacillota</taxon>
        <taxon>Bacilli</taxon>
        <taxon>Lactobacillales</taxon>
        <taxon>Lactobacillaceae</taxon>
        <taxon>Lacticaseibacillus</taxon>
    </lineage>
</organism>
<proteinExistence type="predicted"/>
<dbReference type="eggNOG" id="ENOG50309IA">
    <property type="taxonomic scope" value="Bacteria"/>
</dbReference>
<accession>A0A0R1EWQ9</accession>
<reference evidence="2 3" key="1">
    <citation type="journal article" date="2015" name="Genome Announc.">
        <title>Expanding the biotechnology potential of lactobacilli through comparative genomics of 213 strains and associated genera.</title>
        <authorList>
            <person name="Sun Z."/>
            <person name="Harris H.M."/>
            <person name="McCann A."/>
            <person name="Guo C."/>
            <person name="Argimon S."/>
            <person name="Zhang W."/>
            <person name="Yang X."/>
            <person name="Jeffery I.B."/>
            <person name="Cooney J.C."/>
            <person name="Kagawa T.F."/>
            <person name="Liu W."/>
            <person name="Song Y."/>
            <person name="Salvetti E."/>
            <person name="Wrobel A."/>
            <person name="Rasinkangas P."/>
            <person name="Parkhill J."/>
            <person name="Rea M.C."/>
            <person name="O'Sullivan O."/>
            <person name="Ritari J."/>
            <person name="Douillard F.P."/>
            <person name="Paul Ross R."/>
            <person name="Yang R."/>
            <person name="Briner A.E."/>
            <person name="Felis G.E."/>
            <person name="de Vos W.M."/>
            <person name="Barrangou R."/>
            <person name="Klaenhammer T.R."/>
            <person name="Caufield P.W."/>
            <person name="Cui Y."/>
            <person name="Zhang H."/>
            <person name="O'Toole P.W."/>
        </authorList>
    </citation>
    <scope>NUCLEOTIDE SEQUENCE [LARGE SCALE GENOMIC DNA]</scope>
    <source>
        <strain evidence="2 3">DSM 20178</strain>
    </source>
</reference>
<dbReference type="AlphaFoldDB" id="A0A0R1EWQ9"/>
<protein>
    <submittedName>
        <fullName evidence="2">Uncharacterized protein</fullName>
    </submittedName>
</protein>
<sequence length="498" mass="55259">MAAALSAPFRQLLLATQLGLSVHHPLAGWFVLTILYRDAGSSSEPVTLSYLARKYNNDYLDTSGGETPIADDVLKKVLDVLVTQAGLVEMNPRKVRARMHNGSYHIIQSYVYRITSSGIEYLKMMQKVIDAETTITANTNRIQEYVDLVAKLSVPVRSGADTQLYNDFQNMLNAYDDVMKGIHKLEDDLDELANDIAFNHGNQAASHLQQMLRHKAIPAYQQMLNQASRIQGLANDATFADQIAHSQQGSDDLDAARAVGRQEALVMRLQRTKQWAQAQMTRLALSMSPTATAIDSSLDSIYLVFNTLLGIVHLLSQEFEHAKRQTIDIKVLSKKLDGLLAHYQQLHIPAQVPRHLPADREVEDPGDLLDASTMGPVSYLANPTRKQPASETDNPDVTDDAPTEQAQMAGLREFRQTLMVDDRHGRVDHDLTLQTVTARDEIIKLFAATYHEDLTGFAPFGRPAKTVNALPDTPPLQLQVAGEDYAVVLPCGFKFTFA</sequence>
<name>A0A0R1EWQ9_LACZE</name>
<dbReference type="Proteomes" id="UP000051984">
    <property type="component" value="Unassembled WGS sequence"/>
</dbReference>
<evidence type="ECO:0000313" key="3">
    <source>
        <dbReference type="Proteomes" id="UP000051984"/>
    </source>
</evidence>
<dbReference type="EMBL" id="AZCT01000001">
    <property type="protein sequence ID" value="KRK13915.1"/>
    <property type="molecule type" value="Genomic_DNA"/>
</dbReference>
<evidence type="ECO:0000313" key="2">
    <source>
        <dbReference type="EMBL" id="KRK13915.1"/>
    </source>
</evidence>
<dbReference type="PATRIC" id="fig|1423816.3.peg.489"/>
<gene>
    <name evidence="2" type="ORF">FD51_GL000487</name>
</gene>
<dbReference type="RefSeq" id="WP_010488757.1">
    <property type="nucleotide sequence ID" value="NZ_AZCT01000001.1"/>
</dbReference>
<evidence type="ECO:0000256" key="1">
    <source>
        <dbReference type="SAM" id="MobiDB-lite"/>
    </source>
</evidence>
<feature type="region of interest" description="Disordered" evidence="1">
    <location>
        <begin position="373"/>
        <end position="401"/>
    </location>
</feature>
<comment type="caution">
    <text evidence="2">The sequence shown here is derived from an EMBL/GenBank/DDBJ whole genome shotgun (WGS) entry which is preliminary data.</text>
</comment>